<keyword evidence="3" id="KW-1185">Reference proteome</keyword>
<evidence type="ECO:0000313" key="2">
    <source>
        <dbReference type="EMBL" id="QKJ66291.1"/>
    </source>
</evidence>
<dbReference type="CDD" id="cd14789">
    <property type="entry name" value="Tiki"/>
    <property type="match status" value="1"/>
</dbReference>
<dbReference type="KEGG" id="dee:HQN60_06000"/>
<organism evidence="2 3">
    <name type="scientific">Deefgea piscis</name>
    <dbReference type="NCBI Taxonomy" id="2739061"/>
    <lineage>
        <taxon>Bacteria</taxon>
        <taxon>Pseudomonadati</taxon>
        <taxon>Pseudomonadota</taxon>
        <taxon>Betaproteobacteria</taxon>
        <taxon>Neisseriales</taxon>
        <taxon>Chitinibacteraceae</taxon>
        <taxon>Deefgea</taxon>
    </lineage>
</organism>
<dbReference type="PROSITE" id="PS51257">
    <property type="entry name" value="PROKAR_LIPOPROTEIN"/>
    <property type="match status" value="1"/>
</dbReference>
<dbReference type="PANTHER" id="PTHR40590:SF1">
    <property type="entry name" value="CYTOPLASMIC PROTEIN"/>
    <property type="match status" value="1"/>
</dbReference>
<dbReference type="Proteomes" id="UP000504844">
    <property type="component" value="Chromosome"/>
</dbReference>
<evidence type="ECO:0000256" key="1">
    <source>
        <dbReference type="SAM" id="SignalP"/>
    </source>
</evidence>
<protein>
    <submittedName>
        <fullName evidence="2">TraB/GumN family protein</fullName>
    </submittedName>
</protein>
<feature type="signal peptide" evidence="1">
    <location>
        <begin position="1"/>
        <end position="21"/>
    </location>
</feature>
<accession>A0A6M8SNN8</accession>
<dbReference type="Pfam" id="PF01963">
    <property type="entry name" value="TraB_PrgY_gumN"/>
    <property type="match status" value="1"/>
</dbReference>
<evidence type="ECO:0000313" key="3">
    <source>
        <dbReference type="Proteomes" id="UP000504844"/>
    </source>
</evidence>
<dbReference type="RefSeq" id="WP_173532795.1">
    <property type="nucleotide sequence ID" value="NZ_CP054143.1"/>
</dbReference>
<dbReference type="EMBL" id="CP054143">
    <property type="protein sequence ID" value="QKJ66291.1"/>
    <property type="molecule type" value="Genomic_DNA"/>
</dbReference>
<dbReference type="AlphaFoldDB" id="A0A6M8SNN8"/>
<dbReference type="InterPro" id="IPR002816">
    <property type="entry name" value="TraB/PrgY/GumN_fam"/>
</dbReference>
<proteinExistence type="predicted"/>
<reference evidence="2 3" key="1">
    <citation type="submission" date="2020-05" db="EMBL/GenBank/DDBJ databases">
        <title>Complete genome sequence of Deefgea sp. D17.</title>
        <authorList>
            <person name="Bae J.-W."/>
            <person name="Han J.E."/>
        </authorList>
    </citation>
    <scope>NUCLEOTIDE SEQUENCE [LARGE SCALE GENOMIC DNA]</scope>
    <source>
        <strain evidence="2 3">D17</strain>
    </source>
</reference>
<gene>
    <name evidence="2" type="ORF">HQN60_06000</name>
</gene>
<name>A0A6M8SNN8_9NEIS</name>
<dbReference type="PANTHER" id="PTHR40590">
    <property type="entry name" value="CYTOPLASMIC PROTEIN-RELATED"/>
    <property type="match status" value="1"/>
</dbReference>
<feature type="chain" id="PRO_5026840099" evidence="1">
    <location>
        <begin position="22"/>
        <end position="309"/>
    </location>
</feature>
<sequence>MRIGRWLGLIGLLFFSACLHAECLPAPAPLSASEQQALQAAAKDQGFLWRISKNGRDSWLYGTIHINHVTGLFPGPKVRHALQNSTILALELNPNDAKTQAELAQLAQAGAGQVPPQLQSRLAAQLAAVCLPATAAQAIHPTLLFASMSVLGLRAQGLEAGYGSEQMLLGLAQTGKQRVVALETPTIQMNALLGPELNVSSEDYELALQQLESKADQALALKIVNAWEQSDFTTLTQYAKWCDCLNTPAQKASMQRLMAGRNPGLADGIAQWHRQGASVFAAVGSLHMVGRKGLLFLLAQRGFKIERIH</sequence>
<dbReference type="InterPro" id="IPR047111">
    <property type="entry name" value="YbaP-like"/>
</dbReference>
<keyword evidence="1" id="KW-0732">Signal</keyword>